<comment type="subcellular location">
    <subcellularLocation>
        <location evidence="1">Secreted</location>
    </subcellularLocation>
</comment>
<dbReference type="AlphaFoldDB" id="A0AAV8ZPB2"/>
<dbReference type="InterPro" id="IPR013818">
    <property type="entry name" value="Lipase"/>
</dbReference>
<dbReference type="GO" id="GO:0016042">
    <property type="term" value="P:lipid catabolic process"/>
    <property type="evidence" value="ECO:0007669"/>
    <property type="project" value="TreeGrafter"/>
</dbReference>
<evidence type="ECO:0000256" key="1">
    <source>
        <dbReference type="ARBA" id="ARBA00004613"/>
    </source>
</evidence>
<accession>A0AAV8ZPB2</accession>
<gene>
    <name evidence="6" type="ORF">NQ314_002499</name>
</gene>
<dbReference type="Proteomes" id="UP001162156">
    <property type="component" value="Unassembled WGS sequence"/>
</dbReference>
<evidence type="ECO:0000313" key="7">
    <source>
        <dbReference type="Proteomes" id="UP001162156"/>
    </source>
</evidence>
<dbReference type="PANTHER" id="PTHR11610:SF178">
    <property type="entry name" value="LIPASE MEMBER H-A-LIKE PROTEIN"/>
    <property type="match status" value="1"/>
</dbReference>
<evidence type="ECO:0000256" key="3">
    <source>
        <dbReference type="ARBA" id="ARBA00022525"/>
    </source>
</evidence>
<protein>
    <recommendedName>
        <fullName evidence="5">Lipase domain-containing protein</fullName>
    </recommendedName>
</protein>
<dbReference type="PRINTS" id="PR00821">
    <property type="entry name" value="TAGLIPASE"/>
</dbReference>
<dbReference type="GO" id="GO:0005615">
    <property type="term" value="C:extracellular space"/>
    <property type="evidence" value="ECO:0007669"/>
    <property type="project" value="TreeGrafter"/>
</dbReference>
<comment type="caution">
    <text evidence="6">The sequence shown here is derived from an EMBL/GenBank/DDBJ whole genome shotgun (WGS) entry which is preliminary data.</text>
</comment>
<feature type="domain" description="Lipase" evidence="5">
    <location>
        <begin position="9"/>
        <end position="169"/>
    </location>
</feature>
<dbReference type="InterPro" id="IPR000734">
    <property type="entry name" value="TAG_lipase"/>
</dbReference>
<reference evidence="6" key="1">
    <citation type="journal article" date="2023" name="Insect Mol. Biol.">
        <title>Genome sequencing provides insights into the evolution of gene families encoding plant cell wall-degrading enzymes in longhorned beetles.</title>
        <authorList>
            <person name="Shin N.R."/>
            <person name="Okamura Y."/>
            <person name="Kirsch R."/>
            <person name="Pauchet Y."/>
        </authorList>
    </citation>
    <scope>NUCLEOTIDE SEQUENCE</scope>
    <source>
        <strain evidence="6">RBIC_L_NR</strain>
    </source>
</reference>
<dbReference type="SUPFAM" id="SSF53474">
    <property type="entry name" value="alpha/beta-Hydrolases"/>
    <property type="match status" value="1"/>
</dbReference>
<dbReference type="GO" id="GO:0016298">
    <property type="term" value="F:lipase activity"/>
    <property type="evidence" value="ECO:0007669"/>
    <property type="project" value="InterPro"/>
</dbReference>
<dbReference type="Pfam" id="PF00151">
    <property type="entry name" value="Lipase"/>
    <property type="match status" value="1"/>
</dbReference>
<dbReference type="InterPro" id="IPR029058">
    <property type="entry name" value="AB_hydrolase_fold"/>
</dbReference>
<sequence>MDVSGNIFYPLPMRATPDVGKHYAKFLNYLVEDMDVDPKDIHLIGHSLGAHVSGFAGRALKKGKIARITGLDPALPGFDVGLVEGGHLNKNDADFVDIIHTCAGFLGMKQPIGHVDFYPNGGGPPQPGCGILELLEVCSHGRSWRLFAKSIVLDKPFMASECETLQLLWDKACDGKDIPMGEPTPPDARGIYYIKTTDDEPFIIRNWNFIDSNDIAR</sequence>
<evidence type="ECO:0000313" key="6">
    <source>
        <dbReference type="EMBL" id="KAJ8968060.1"/>
    </source>
</evidence>
<evidence type="ECO:0000256" key="4">
    <source>
        <dbReference type="RuleBase" id="RU004262"/>
    </source>
</evidence>
<keyword evidence="3" id="KW-0964">Secreted</keyword>
<keyword evidence="7" id="KW-1185">Reference proteome</keyword>
<evidence type="ECO:0000259" key="5">
    <source>
        <dbReference type="Pfam" id="PF00151"/>
    </source>
</evidence>
<dbReference type="PANTHER" id="PTHR11610">
    <property type="entry name" value="LIPASE"/>
    <property type="match status" value="1"/>
</dbReference>
<comment type="similarity">
    <text evidence="2 4">Belongs to the AB hydrolase superfamily. Lipase family.</text>
</comment>
<dbReference type="EMBL" id="JANEYF010000769">
    <property type="protein sequence ID" value="KAJ8968060.1"/>
    <property type="molecule type" value="Genomic_DNA"/>
</dbReference>
<dbReference type="Gene3D" id="3.40.50.1820">
    <property type="entry name" value="alpha/beta hydrolase"/>
    <property type="match status" value="1"/>
</dbReference>
<evidence type="ECO:0000256" key="2">
    <source>
        <dbReference type="ARBA" id="ARBA00010701"/>
    </source>
</evidence>
<proteinExistence type="inferred from homology"/>
<organism evidence="6 7">
    <name type="scientific">Rhamnusium bicolor</name>
    <dbReference type="NCBI Taxonomy" id="1586634"/>
    <lineage>
        <taxon>Eukaryota</taxon>
        <taxon>Metazoa</taxon>
        <taxon>Ecdysozoa</taxon>
        <taxon>Arthropoda</taxon>
        <taxon>Hexapoda</taxon>
        <taxon>Insecta</taxon>
        <taxon>Pterygota</taxon>
        <taxon>Neoptera</taxon>
        <taxon>Endopterygota</taxon>
        <taxon>Coleoptera</taxon>
        <taxon>Polyphaga</taxon>
        <taxon>Cucujiformia</taxon>
        <taxon>Chrysomeloidea</taxon>
        <taxon>Cerambycidae</taxon>
        <taxon>Lepturinae</taxon>
        <taxon>Rhagiini</taxon>
        <taxon>Rhamnusium</taxon>
    </lineage>
</organism>
<name>A0AAV8ZPB2_9CUCU</name>